<evidence type="ECO:0000256" key="1">
    <source>
        <dbReference type="SAM" id="Phobius"/>
    </source>
</evidence>
<dbReference type="OrthoDB" id="893763at2"/>
<protein>
    <submittedName>
        <fullName evidence="2">Uncharacterized protein</fullName>
    </submittedName>
</protein>
<comment type="caution">
    <text evidence="2">The sequence shown here is derived from an EMBL/GenBank/DDBJ whole genome shotgun (WGS) entry which is preliminary data.</text>
</comment>
<reference evidence="2 3" key="2">
    <citation type="submission" date="2018-07" db="EMBL/GenBank/DDBJ databases">
        <title>Pontibacter sp. 2b14 genomic sequence and assembly.</title>
        <authorList>
            <person name="Du Z.-J."/>
        </authorList>
    </citation>
    <scope>NUCLEOTIDE SEQUENCE [LARGE SCALE GENOMIC DNA]</scope>
    <source>
        <strain evidence="2 3">2b14</strain>
    </source>
</reference>
<dbReference type="EMBL" id="QMDV01000003">
    <property type="protein sequence ID" value="RAU82573.1"/>
    <property type="molecule type" value="Genomic_DNA"/>
</dbReference>
<dbReference type="AlphaFoldDB" id="A0A364RE53"/>
<reference evidence="2 3" key="1">
    <citation type="submission" date="2018-06" db="EMBL/GenBank/DDBJ databases">
        <authorList>
            <person name="Liu Z.-W."/>
        </authorList>
    </citation>
    <scope>NUCLEOTIDE SEQUENCE [LARGE SCALE GENOMIC DNA]</scope>
    <source>
        <strain evidence="2 3">2b14</strain>
    </source>
</reference>
<feature type="transmembrane region" description="Helical" evidence="1">
    <location>
        <begin position="50"/>
        <end position="70"/>
    </location>
</feature>
<name>A0A364RE53_9BACT</name>
<gene>
    <name evidence="2" type="ORF">DP923_12455</name>
</gene>
<dbReference type="RefSeq" id="WP_112306166.1">
    <property type="nucleotide sequence ID" value="NZ_QMDV01000003.1"/>
</dbReference>
<accession>A0A364RE53</accession>
<sequence length="144" mass="16401">MKKDFKLSELPKHNIYQVPEGYFDTLPMRVMEHTAGAVQQRRSWIPVRSMVRLALAPLLLLLILGSVFFLNSAKEQLPASAEFAALHRTDIITYLSSSQETIESNDFAQLSALEDHDLAADFLNVSPEVAEEELEYHNLNHIEY</sequence>
<keyword evidence="1" id="KW-0472">Membrane</keyword>
<dbReference type="Proteomes" id="UP000251692">
    <property type="component" value="Unassembled WGS sequence"/>
</dbReference>
<keyword evidence="1" id="KW-1133">Transmembrane helix</keyword>
<keyword evidence="1" id="KW-0812">Transmembrane</keyword>
<organism evidence="2 3">
    <name type="scientific">Pontibacter arcticus</name>
    <dbReference type="NCBI Taxonomy" id="2080288"/>
    <lineage>
        <taxon>Bacteria</taxon>
        <taxon>Pseudomonadati</taxon>
        <taxon>Bacteroidota</taxon>
        <taxon>Cytophagia</taxon>
        <taxon>Cytophagales</taxon>
        <taxon>Hymenobacteraceae</taxon>
        <taxon>Pontibacter</taxon>
    </lineage>
</organism>
<evidence type="ECO:0000313" key="3">
    <source>
        <dbReference type="Proteomes" id="UP000251692"/>
    </source>
</evidence>
<evidence type="ECO:0000313" key="2">
    <source>
        <dbReference type="EMBL" id="RAU82573.1"/>
    </source>
</evidence>
<keyword evidence="3" id="KW-1185">Reference proteome</keyword>
<proteinExistence type="predicted"/>